<name>A0AAU9QFS8_9VIBR</name>
<gene>
    <name evidence="2" type="ORF">THF1A12_1180002</name>
</gene>
<evidence type="ECO:0000313" key="3">
    <source>
        <dbReference type="Proteomes" id="UP001295462"/>
    </source>
</evidence>
<evidence type="ECO:0000256" key="1">
    <source>
        <dbReference type="SAM" id="Phobius"/>
    </source>
</evidence>
<keyword evidence="1" id="KW-0812">Transmembrane</keyword>
<reference evidence="2" key="1">
    <citation type="submission" date="2022-01" db="EMBL/GenBank/DDBJ databases">
        <authorList>
            <person name="Lagorce A."/>
        </authorList>
    </citation>
    <scope>NUCLEOTIDE SEQUENCE</scope>
    <source>
        <strain evidence="2">Th15_F1_A12</strain>
    </source>
</reference>
<keyword evidence="1" id="KW-1133">Transmembrane helix</keyword>
<dbReference type="EMBL" id="CAKMUD010000022">
    <property type="protein sequence ID" value="CAH1572358.1"/>
    <property type="molecule type" value="Genomic_DNA"/>
</dbReference>
<dbReference type="Proteomes" id="UP001295462">
    <property type="component" value="Unassembled WGS sequence"/>
</dbReference>
<accession>A0AAU9QFS8</accession>
<evidence type="ECO:0000313" key="2">
    <source>
        <dbReference type="EMBL" id="CAH1572358.1"/>
    </source>
</evidence>
<evidence type="ECO:0008006" key="4">
    <source>
        <dbReference type="Google" id="ProtNLM"/>
    </source>
</evidence>
<dbReference type="AlphaFoldDB" id="A0AAU9QFS8"/>
<proteinExistence type="predicted"/>
<keyword evidence="1" id="KW-0472">Membrane</keyword>
<comment type="caution">
    <text evidence="2">The sequence shown here is derived from an EMBL/GenBank/DDBJ whole genome shotgun (WGS) entry which is preliminary data.</text>
</comment>
<organism evidence="2 3">
    <name type="scientific">Vibrio jasicida</name>
    <dbReference type="NCBI Taxonomy" id="766224"/>
    <lineage>
        <taxon>Bacteria</taxon>
        <taxon>Pseudomonadati</taxon>
        <taxon>Pseudomonadota</taxon>
        <taxon>Gammaproteobacteria</taxon>
        <taxon>Vibrionales</taxon>
        <taxon>Vibrionaceae</taxon>
        <taxon>Vibrio</taxon>
    </lineage>
</organism>
<feature type="transmembrane region" description="Helical" evidence="1">
    <location>
        <begin position="12"/>
        <end position="33"/>
    </location>
</feature>
<feature type="transmembrane region" description="Helical" evidence="1">
    <location>
        <begin position="45"/>
        <end position="64"/>
    </location>
</feature>
<sequence>MSRLIKIITGGLLGAVFVILAAYLIGSLFGPLYNSEEESARNFKLFLLILVGGIWAGALLVHRCTSKHNKAFKSDS</sequence>
<protein>
    <recommendedName>
        <fullName evidence="4">DUF3955 domain-containing protein</fullName>
    </recommendedName>
</protein>